<evidence type="ECO:0000313" key="2">
    <source>
        <dbReference type="Proteomes" id="UP001489004"/>
    </source>
</evidence>
<dbReference type="AlphaFoldDB" id="A0AAW1PAI4"/>
<organism evidence="1 2">
    <name type="scientific">[Myrmecia] bisecta</name>
    <dbReference type="NCBI Taxonomy" id="41462"/>
    <lineage>
        <taxon>Eukaryota</taxon>
        <taxon>Viridiplantae</taxon>
        <taxon>Chlorophyta</taxon>
        <taxon>core chlorophytes</taxon>
        <taxon>Trebouxiophyceae</taxon>
        <taxon>Trebouxiales</taxon>
        <taxon>Trebouxiaceae</taxon>
        <taxon>Myrmecia</taxon>
    </lineage>
</organism>
<dbReference type="EMBL" id="JALJOR010000013">
    <property type="protein sequence ID" value="KAK9806898.1"/>
    <property type="molecule type" value="Genomic_DNA"/>
</dbReference>
<proteinExistence type="predicted"/>
<comment type="caution">
    <text evidence="1">The sequence shown here is derived from an EMBL/GenBank/DDBJ whole genome shotgun (WGS) entry which is preliminary data.</text>
</comment>
<sequence length="86" mass="9457">MVPDTAFPGGPSASTAGMFESSVAYRYPPLRLLSQEARRRESLRLFTHLDVEAIERDVREPGSVLEPEPVLVEVSGSDWDLDVASP</sequence>
<keyword evidence="2" id="KW-1185">Reference proteome</keyword>
<reference evidence="1 2" key="1">
    <citation type="journal article" date="2024" name="Nat. Commun.">
        <title>Phylogenomics reveals the evolutionary origins of lichenization in chlorophyte algae.</title>
        <authorList>
            <person name="Puginier C."/>
            <person name="Libourel C."/>
            <person name="Otte J."/>
            <person name="Skaloud P."/>
            <person name="Haon M."/>
            <person name="Grisel S."/>
            <person name="Petersen M."/>
            <person name="Berrin J.G."/>
            <person name="Delaux P.M."/>
            <person name="Dal Grande F."/>
            <person name="Keller J."/>
        </authorList>
    </citation>
    <scope>NUCLEOTIDE SEQUENCE [LARGE SCALE GENOMIC DNA]</scope>
    <source>
        <strain evidence="1 2">SAG 2043</strain>
    </source>
</reference>
<name>A0AAW1PAI4_9CHLO</name>
<dbReference type="Proteomes" id="UP001489004">
    <property type="component" value="Unassembled WGS sequence"/>
</dbReference>
<gene>
    <name evidence="1" type="ORF">WJX72_006745</name>
</gene>
<evidence type="ECO:0000313" key="1">
    <source>
        <dbReference type="EMBL" id="KAK9806898.1"/>
    </source>
</evidence>
<accession>A0AAW1PAI4</accession>
<protein>
    <submittedName>
        <fullName evidence="1">Uncharacterized protein</fullName>
    </submittedName>
</protein>